<dbReference type="Gene3D" id="3.90.1570.50">
    <property type="match status" value="1"/>
</dbReference>
<protein>
    <recommendedName>
        <fullName evidence="3">type I site-specific deoxyribonuclease</fullName>
        <ecNumber evidence="3">3.1.21.3</ecNumber>
    </recommendedName>
</protein>
<dbReference type="GO" id="GO:0009307">
    <property type="term" value="P:DNA restriction-modification system"/>
    <property type="evidence" value="ECO:0007669"/>
    <property type="project" value="UniProtKB-KW"/>
</dbReference>
<evidence type="ECO:0000256" key="10">
    <source>
        <dbReference type="ARBA" id="ARBA00023125"/>
    </source>
</evidence>
<dbReference type="GO" id="GO:0005524">
    <property type="term" value="F:ATP binding"/>
    <property type="evidence" value="ECO:0007669"/>
    <property type="project" value="UniProtKB-KW"/>
</dbReference>
<accession>A0A1H8AWA7</accession>
<dbReference type="PANTHER" id="PTHR30195:SF16">
    <property type="entry name" value="TYPE I RESTRICTION ENZYME ENDONUCLEASE SUBUNIT"/>
    <property type="match status" value="1"/>
</dbReference>
<keyword evidence="6" id="KW-0680">Restriction system</keyword>
<evidence type="ECO:0000256" key="4">
    <source>
        <dbReference type="ARBA" id="ARBA00022722"/>
    </source>
</evidence>
<dbReference type="GO" id="GO:0003677">
    <property type="term" value="F:DNA binding"/>
    <property type="evidence" value="ECO:0007669"/>
    <property type="project" value="UniProtKB-KW"/>
</dbReference>
<reference evidence="13" key="1">
    <citation type="submission" date="2016-10" db="EMBL/GenBank/DDBJ databases">
        <authorList>
            <person name="Varghese N."/>
            <person name="Submissions S."/>
        </authorList>
    </citation>
    <scope>NUCLEOTIDE SEQUENCE [LARGE SCALE GENOMIC DNA]</scope>
    <source>
        <strain evidence="13">B48,IBRC-M 10115,DSM 25386,CECT 8001</strain>
    </source>
</reference>
<keyword evidence="4" id="KW-0540">Nuclease</keyword>
<dbReference type="InterPro" id="IPR007409">
    <property type="entry name" value="Restrct_endonuc_type1_HsdR_N"/>
</dbReference>
<dbReference type="GO" id="GO:0009035">
    <property type="term" value="F:type I site-specific deoxyribonuclease activity"/>
    <property type="evidence" value="ECO:0007669"/>
    <property type="project" value="UniProtKB-EC"/>
</dbReference>
<evidence type="ECO:0000256" key="7">
    <source>
        <dbReference type="ARBA" id="ARBA00022759"/>
    </source>
</evidence>
<keyword evidence="9" id="KW-0067">ATP-binding</keyword>
<evidence type="ECO:0000313" key="13">
    <source>
        <dbReference type="Proteomes" id="UP000198553"/>
    </source>
</evidence>
<proteinExistence type="inferred from homology"/>
<gene>
    <name evidence="12" type="ORF">SAMN05192533_105142</name>
</gene>
<dbReference type="InterPro" id="IPR051268">
    <property type="entry name" value="Type-I_R_enzyme_R_subunit"/>
</dbReference>
<evidence type="ECO:0000256" key="9">
    <source>
        <dbReference type="ARBA" id="ARBA00022840"/>
    </source>
</evidence>
<keyword evidence="13" id="KW-1185">Reference proteome</keyword>
<evidence type="ECO:0000256" key="3">
    <source>
        <dbReference type="ARBA" id="ARBA00012654"/>
    </source>
</evidence>
<evidence type="ECO:0000256" key="5">
    <source>
        <dbReference type="ARBA" id="ARBA00022741"/>
    </source>
</evidence>
<name>A0A1H8AWA7_9BACI</name>
<dbReference type="Pfam" id="PF04313">
    <property type="entry name" value="HSDR_N"/>
    <property type="match status" value="1"/>
</dbReference>
<dbReference type="PANTHER" id="PTHR30195">
    <property type="entry name" value="TYPE I SITE-SPECIFIC DEOXYRIBONUCLEASE PROTEIN SUBUNIT M AND R"/>
    <property type="match status" value="1"/>
</dbReference>
<dbReference type="AlphaFoldDB" id="A0A1H8AWA7"/>
<keyword evidence="7" id="KW-0255">Endonuclease</keyword>
<evidence type="ECO:0000313" key="12">
    <source>
        <dbReference type="EMBL" id="SEM73777.1"/>
    </source>
</evidence>
<dbReference type="Proteomes" id="UP000198553">
    <property type="component" value="Unassembled WGS sequence"/>
</dbReference>
<keyword evidence="10" id="KW-0238">DNA-binding</keyword>
<comment type="similarity">
    <text evidence="2">Belongs to the HsdR family.</text>
</comment>
<dbReference type="EMBL" id="FOBW01000005">
    <property type="protein sequence ID" value="SEM73777.1"/>
    <property type="molecule type" value="Genomic_DNA"/>
</dbReference>
<dbReference type="CDD" id="cd22332">
    <property type="entry name" value="HsdR_N"/>
    <property type="match status" value="1"/>
</dbReference>
<keyword evidence="8" id="KW-0378">Hydrolase</keyword>
<evidence type="ECO:0000259" key="11">
    <source>
        <dbReference type="Pfam" id="PF04313"/>
    </source>
</evidence>
<dbReference type="STRING" id="930146.SAMN05192533_105142"/>
<evidence type="ECO:0000256" key="1">
    <source>
        <dbReference type="ARBA" id="ARBA00000851"/>
    </source>
</evidence>
<evidence type="ECO:0000256" key="6">
    <source>
        <dbReference type="ARBA" id="ARBA00022747"/>
    </source>
</evidence>
<organism evidence="12 13">
    <name type="scientific">Mesobacillus persicus</name>
    <dbReference type="NCBI Taxonomy" id="930146"/>
    <lineage>
        <taxon>Bacteria</taxon>
        <taxon>Bacillati</taxon>
        <taxon>Bacillota</taxon>
        <taxon>Bacilli</taxon>
        <taxon>Bacillales</taxon>
        <taxon>Bacillaceae</taxon>
        <taxon>Mesobacillus</taxon>
    </lineage>
</organism>
<feature type="domain" description="Restriction endonuclease type I HsdR N-terminal" evidence="11">
    <location>
        <begin position="7"/>
        <end position="130"/>
    </location>
</feature>
<evidence type="ECO:0000256" key="8">
    <source>
        <dbReference type="ARBA" id="ARBA00022801"/>
    </source>
</evidence>
<sequence length="137" mass="16158">MHSLLTLKTKLNKFNEHKLDGQPLTDTEFKRTLTLIEGKSIYDSAKILRDKLLIEREDGSQLYVELMNTKDWWKNLFQVTTQTTVKGTYINRYDVTILINGLPLDQIELKRRGLDFKEAFNQIQRYRRHDFGVSPPV</sequence>
<evidence type="ECO:0000256" key="2">
    <source>
        <dbReference type="ARBA" id="ARBA00008598"/>
    </source>
</evidence>
<comment type="catalytic activity">
    <reaction evidence="1">
        <text>Endonucleolytic cleavage of DNA to give random double-stranded fragments with terminal 5'-phosphates, ATP is simultaneously hydrolyzed.</text>
        <dbReference type="EC" id="3.1.21.3"/>
    </reaction>
</comment>
<keyword evidence="5" id="KW-0547">Nucleotide-binding</keyword>
<dbReference type="EC" id="3.1.21.3" evidence="3"/>